<evidence type="ECO:0000256" key="7">
    <source>
        <dbReference type="SAM" id="MobiDB-lite"/>
    </source>
</evidence>
<dbReference type="OrthoDB" id="365981at2759"/>
<dbReference type="GO" id="GO:0005664">
    <property type="term" value="C:nuclear origin of replication recognition complex"/>
    <property type="evidence" value="ECO:0007669"/>
    <property type="project" value="TreeGrafter"/>
</dbReference>
<evidence type="ECO:0000256" key="5">
    <source>
        <dbReference type="ARBA" id="ARBA00022840"/>
    </source>
</evidence>
<dbReference type="Pfam" id="PF14630">
    <property type="entry name" value="ORC5_C"/>
    <property type="match status" value="1"/>
</dbReference>
<sequence>MGKEESPQVTRRTTRSSSSSTAANNAVEATKACDSHPLTINDLVFGQEPISLDDVLSGFPGRRVQILELVRLLGPANSPMLPLFIYGGASTGKTSIILQIFRHLNRPFVYSSCRMCYSPRILFESILNQLFLHRKNITNGYSSIKRCERPSDFVNFLREALTSVINNLNDNSGTSKTKRAVARTDGNMIYLIFDNLELVRVWDKSSTILPFLFNLHDVLKMPELCLIFVSNSSPDTYYSNMGYMEPIPVHFPDYTEDDLRQLFMRSQTNQKLYSSFLDVVLRPFCRITRRVDELSTAFAALFEKYCEPLGDLEVVPNEQIKRRLFSQLQPHIAASMNEVFKVSSQPSPEGESNKEIKQKGSKRKSGSCEEIDELDFHMSASAKYLLISAFLASRNPATLDASLFDSMGGFDGRKRKRKPSQKSLDHKEAAEQELLMKGPGTFPLERLLAIFQCIASVGEGTIDEEEQGNEGSGVKSGDGGLMSDVLLQLSSLCNANFIIKGGSCPLEGSTRYRSTVSEDMILKTIKTVMWKLLVTWPSTEKILWRKSAKKKIFNAIRRKQEDEVRAEQHYRLRIKRNYNNIEDQMGKIACLQPQHDGGIRPKKKKEGNNGRRHFSELQGRWAR</sequence>
<feature type="region of interest" description="Disordered" evidence="7">
    <location>
        <begin position="592"/>
        <end position="623"/>
    </location>
</feature>
<evidence type="ECO:0000256" key="1">
    <source>
        <dbReference type="ARBA" id="ARBA00004123"/>
    </source>
</evidence>
<feature type="compositionally biased region" description="Basic and acidic residues" evidence="7">
    <location>
        <begin position="606"/>
        <end position="615"/>
    </location>
</feature>
<evidence type="ECO:0000259" key="8">
    <source>
        <dbReference type="Pfam" id="PF13191"/>
    </source>
</evidence>
<feature type="domain" description="Orc1-like AAA ATPase" evidence="8">
    <location>
        <begin position="59"/>
        <end position="218"/>
    </location>
</feature>
<comment type="similarity">
    <text evidence="2">Belongs to the ORC5 family.</text>
</comment>
<dbReference type="GO" id="GO:0003688">
    <property type="term" value="F:DNA replication origin binding"/>
    <property type="evidence" value="ECO:0007669"/>
    <property type="project" value="TreeGrafter"/>
</dbReference>
<evidence type="ECO:0000256" key="3">
    <source>
        <dbReference type="ARBA" id="ARBA00022705"/>
    </source>
</evidence>
<dbReference type="InterPro" id="IPR020796">
    <property type="entry name" value="ORC5"/>
</dbReference>
<dbReference type="PANTHER" id="PTHR12705:SF0">
    <property type="entry name" value="ORIGIN RECOGNITION COMPLEX SUBUNIT 5"/>
    <property type="match status" value="1"/>
</dbReference>
<evidence type="ECO:0000259" key="10">
    <source>
        <dbReference type="Pfam" id="PF21639"/>
    </source>
</evidence>
<keyword evidence="3" id="KW-0235">DNA replication</keyword>
<evidence type="ECO:0000256" key="4">
    <source>
        <dbReference type="ARBA" id="ARBA00022741"/>
    </source>
</evidence>
<name>A0A6A1VNQ6_9ROSI</name>
<protein>
    <submittedName>
        <fullName evidence="11">Origin recognition complex subunit 5</fullName>
    </submittedName>
</protein>
<dbReference type="InterPro" id="IPR047088">
    <property type="entry name" value="ORC5_C"/>
</dbReference>
<proteinExistence type="inferred from homology"/>
<dbReference type="Gene3D" id="3.40.50.300">
    <property type="entry name" value="P-loop containing nucleotide triphosphate hydrolases"/>
    <property type="match status" value="1"/>
</dbReference>
<dbReference type="InterPro" id="IPR027417">
    <property type="entry name" value="P-loop_NTPase"/>
</dbReference>
<dbReference type="FunFam" id="3.40.50.300:FF:002310">
    <property type="entry name" value="Origin of replication complex subunit 5"/>
    <property type="match status" value="1"/>
</dbReference>
<dbReference type="Pfam" id="PF21639">
    <property type="entry name" value="ORC5_lid"/>
    <property type="match status" value="1"/>
</dbReference>
<dbReference type="EMBL" id="RXIC02000023">
    <property type="protein sequence ID" value="KAB1214353.1"/>
    <property type="molecule type" value="Genomic_DNA"/>
</dbReference>
<evidence type="ECO:0000259" key="9">
    <source>
        <dbReference type="Pfam" id="PF14630"/>
    </source>
</evidence>
<keyword evidence="5" id="KW-0067">ATP-binding</keyword>
<evidence type="ECO:0000256" key="2">
    <source>
        <dbReference type="ARBA" id="ARBA00006269"/>
    </source>
</evidence>
<dbReference type="Pfam" id="PF13191">
    <property type="entry name" value="AAA_16"/>
    <property type="match status" value="1"/>
</dbReference>
<dbReference type="InterPro" id="IPR048866">
    <property type="entry name" value="ORC5_lid"/>
</dbReference>
<dbReference type="InterPro" id="IPR041664">
    <property type="entry name" value="AAA_16"/>
</dbReference>
<evidence type="ECO:0000256" key="6">
    <source>
        <dbReference type="ARBA" id="ARBA00023242"/>
    </source>
</evidence>
<dbReference type="PANTHER" id="PTHR12705">
    <property type="entry name" value="ORIGIN RECOGNITION COMPLEX SUBUNIT 5"/>
    <property type="match status" value="1"/>
</dbReference>
<keyword evidence="6" id="KW-0539">Nucleus</keyword>
<accession>A0A6A1VNQ6</accession>
<dbReference type="GO" id="GO:0006270">
    <property type="term" value="P:DNA replication initiation"/>
    <property type="evidence" value="ECO:0007669"/>
    <property type="project" value="TreeGrafter"/>
</dbReference>
<keyword evidence="4" id="KW-0547">Nucleotide-binding</keyword>
<organism evidence="11 12">
    <name type="scientific">Morella rubra</name>
    <name type="common">Chinese bayberry</name>
    <dbReference type="NCBI Taxonomy" id="262757"/>
    <lineage>
        <taxon>Eukaryota</taxon>
        <taxon>Viridiplantae</taxon>
        <taxon>Streptophyta</taxon>
        <taxon>Embryophyta</taxon>
        <taxon>Tracheophyta</taxon>
        <taxon>Spermatophyta</taxon>
        <taxon>Magnoliopsida</taxon>
        <taxon>eudicotyledons</taxon>
        <taxon>Gunneridae</taxon>
        <taxon>Pentapetalae</taxon>
        <taxon>rosids</taxon>
        <taxon>fabids</taxon>
        <taxon>Fagales</taxon>
        <taxon>Myricaceae</taxon>
        <taxon>Morella</taxon>
    </lineage>
</organism>
<feature type="region of interest" description="Disordered" evidence="7">
    <location>
        <begin position="342"/>
        <end position="364"/>
    </location>
</feature>
<keyword evidence="12" id="KW-1185">Reference proteome</keyword>
<evidence type="ECO:0000313" key="12">
    <source>
        <dbReference type="Proteomes" id="UP000516437"/>
    </source>
</evidence>
<comment type="caution">
    <text evidence="11">The sequence shown here is derived from an EMBL/GenBank/DDBJ whole genome shotgun (WGS) entry which is preliminary data.</text>
</comment>
<reference evidence="11 12" key="1">
    <citation type="journal article" date="2019" name="Plant Biotechnol. J.">
        <title>The red bayberry genome and genetic basis of sex determination.</title>
        <authorList>
            <person name="Jia H.M."/>
            <person name="Jia H.J."/>
            <person name="Cai Q.L."/>
            <person name="Wang Y."/>
            <person name="Zhao H.B."/>
            <person name="Yang W.F."/>
            <person name="Wang G.Y."/>
            <person name="Li Y.H."/>
            <person name="Zhan D.L."/>
            <person name="Shen Y.T."/>
            <person name="Niu Q.F."/>
            <person name="Chang L."/>
            <person name="Qiu J."/>
            <person name="Zhao L."/>
            <person name="Xie H.B."/>
            <person name="Fu W.Y."/>
            <person name="Jin J."/>
            <person name="Li X.W."/>
            <person name="Jiao Y."/>
            <person name="Zhou C.C."/>
            <person name="Tu T."/>
            <person name="Chai C.Y."/>
            <person name="Gao J.L."/>
            <person name="Fan L.J."/>
            <person name="van de Weg E."/>
            <person name="Wang J.Y."/>
            <person name="Gao Z.S."/>
        </authorList>
    </citation>
    <scope>NUCLEOTIDE SEQUENCE [LARGE SCALE GENOMIC DNA]</scope>
    <source>
        <tissue evidence="11">Leaves</tissue>
    </source>
</reference>
<evidence type="ECO:0000313" key="11">
    <source>
        <dbReference type="EMBL" id="KAB1214353.1"/>
    </source>
</evidence>
<dbReference type="SUPFAM" id="SSF52540">
    <property type="entry name" value="P-loop containing nucleoside triphosphate hydrolases"/>
    <property type="match status" value="1"/>
</dbReference>
<feature type="domain" description="Origin recognition complex subunit 5 C-terminal" evidence="9">
    <location>
        <begin position="378"/>
        <end position="527"/>
    </location>
</feature>
<dbReference type="AlphaFoldDB" id="A0A6A1VNQ6"/>
<feature type="region of interest" description="Disordered" evidence="7">
    <location>
        <begin position="1"/>
        <end position="26"/>
    </location>
</feature>
<gene>
    <name evidence="11" type="ORF">CJ030_MR5G000852</name>
</gene>
<comment type="subcellular location">
    <subcellularLocation>
        <location evidence="1">Nucleus</location>
    </subcellularLocation>
</comment>
<dbReference type="Proteomes" id="UP000516437">
    <property type="component" value="Chromosome 5"/>
</dbReference>
<feature type="domain" description="ORC5 lid" evidence="10">
    <location>
        <begin position="273"/>
        <end position="325"/>
    </location>
</feature>